<reference evidence="2" key="1">
    <citation type="submission" date="2020-05" db="EMBL/GenBank/DDBJ databases">
        <authorList>
            <person name="Chiriac C."/>
            <person name="Salcher M."/>
            <person name="Ghai R."/>
            <person name="Kavagutti S V."/>
        </authorList>
    </citation>
    <scope>NUCLEOTIDE SEQUENCE</scope>
</reference>
<gene>
    <name evidence="2" type="ORF">UFOPK3752_00751</name>
    <name evidence="3" type="ORF">UFOPK4150_01709</name>
</gene>
<dbReference type="EMBL" id="CAFBPU010000039">
    <property type="protein sequence ID" value="CAB5036857.1"/>
    <property type="molecule type" value="Genomic_DNA"/>
</dbReference>
<proteinExistence type="predicted"/>
<evidence type="ECO:0000313" key="3">
    <source>
        <dbReference type="EMBL" id="CAB5036857.1"/>
    </source>
</evidence>
<evidence type="ECO:0000313" key="2">
    <source>
        <dbReference type="EMBL" id="CAB4936269.1"/>
    </source>
</evidence>
<dbReference type="EMBL" id="CAFBND010000022">
    <property type="protein sequence ID" value="CAB4936269.1"/>
    <property type="molecule type" value="Genomic_DNA"/>
</dbReference>
<dbReference type="InterPro" id="IPR032710">
    <property type="entry name" value="NTF2-like_dom_sf"/>
</dbReference>
<dbReference type="SUPFAM" id="SSF54427">
    <property type="entry name" value="NTF2-like"/>
    <property type="match status" value="1"/>
</dbReference>
<dbReference type="Pfam" id="PF13577">
    <property type="entry name" value="SnoaL_4"/>
    <property type="match status" value="1"/>
</dbReference>
<dbReference type="AlphaFoldDB" id="A0A6J7IZH0"/>
<sequence length="158" mass="17674">MNSPTPAGGRSVEARLDEIESRTEIASLVAGFCEGLDRRDPERFGALWYEDAEFLAPGGRGNFYGLEQIRGVQVAIDTSWARTFHLTTNLVIKFENPDRATGRADCLAIAQSAADGRTTYIEATYFDIFERRDGEWKIASRTTERWFISASFDLPPNA</sequence>
<name>A0A6J7IZH0_9ZZZZ</name>
<evidence type="ECO:0000259" key="1">
    <source>
        <dbReference type="Pfam" id="PF13577"/>
    </source>
</evidence>
<protein>
    <submittedName>
        <fullName evidence="2">Unannotated protein</fullName>
    </submittedName>
</protein>
<accession>A0A6J7IZH0</accession>
<dbReference type="InterPro" id="IPR037401">
    <property type="entry name" value="SnoaL-like"/>
</dbReference>
<organism evidence="2">
    <name type="scientific">freshwater metagenome</name>
    <dbReference type="NCBI Taxonomy" id="449393"/>
    <lineage>
        <taxon>unclassified sequences</taxon>
        <taxon>metagenomes</taxon>
        <taxon>ecological metagenomes</taxon>
    </lineage>
</organism>
<dbReference type="Gene3D" id="3.10.450.50">
    <property type="match status" value="1"/>
</dbReference>
<dbReference type="CDD" id="cd00531">
    <property type="entry name" value="NTF2_like"/>
    <property type="match status" value="1"/>
</dbReference>
<feature type="domain" description="SnoaL-like" evidence="1">
    <location>
        <begin position="18"/>
        <end position="142"/>
    </location>
</feature>